<accession>A0AAE4MGV0</accession>
<dbReference type="GO" id="GO:0016740">
    <property type="term" value="F:transferase activity"/>
    <property type="evidence" value="ECO:0007669"/>
    <property type="project" value="UniProtKB-KW"/>
</dbReference>
<name>A0AAE4MGV0_9EURY</name>
<keyword evidence="3" id="KW-1185">Reference proteome</keyword>
<dbReference type="PROSITE" id="PS50206">
    <property type="entry name" value="RHODANESE_3"/>
    <property type="match status" value="1"/>
</dbReference>
<dbReference type="SUPFAM" id="SSF52821">
    <property type="entry name" value="Rhodanese/Cell cycle control phosphatase"/>
    <property type="match status" value="1"/>
</dbReference>
<proteinExistence type="predicted"/>
<dbReference type="Gene3D" id="3.40.250.10">
    <property type="entry name" value="Rhodanese-like domain"/>
    <property type="match status" value="1"/>
</dbReference>
<keyword evidence="2" id="KW-0808">Transferase</keyword>
<dbReference type="Proteomes" id="UP001271789">
    <property type="component" value="Unassembled WGS sequence"/>
</dbReference>
<dbReference type="CDD" id="cd00158">
    <property type="entry name" value="RHOD"/>
    <property type="match status" value="1"/>
</dbReference>
<dbReference type="Pfam" id="PF00581">
    <property type="entry name" value="Rhodanese"/>
    <property type="match status" value="1"/>
</dbReference>
<reference evidence="2" key="1">
    <citation type="submission" date="2023-06" db="EMBL/GenBank/DDBJ databases">
        <title>Genome sequence of Methanosarcinaceae archaeon Ag5.</title>
        <authorList>
            <person name="Protasov E."/>
            <person name="Platt K."/>
            <person name="Poehlein A."/>
            <person name="Daniel R."/>
            <person name="Brune A."/>
        </authorList>
    </citation>
    <scope>NUCLEOTIDE SEQUENCE</scope>
    <source>
        <strain evidence="2">Ag5</strain>
    </source>
</reference>
<comment type="caution">
    <text evidence="2">The sequence shown here is derived from an EMBL/GenBank/DDBJ whole genome shotgun (WGS) entry which is preliminary data.</text>
</comment>
<protein>
    <submittedName>
        <fullName evidence="2">Sulfurtransferase</fullName>
        <ecNumber evidence="2">2.8.1.-</ecNumber>
    </submittedName>
</protein>
<dbReference type="InterPro" id="IPR050229">
    <property type="entry name" value="GlpE_sulfurtransferase"/>
</dbReference>
<dbReference type="EMBL" id="JAWDKD010000003">
    <property type="protein sequence ID" value="MDV0446367.1"/>
    <property type="molecule type" value="Genomic_DNA"/>
</dbReference>
<evidence type="ECO:0000313" key="2">
    <source>
        <dbReference type="EMBL" id="MDV0446367.1"/>
    </source>
</evidence>
<dbReference type="InterPro" id="IPR001763">
    <property type="entry name" value="Rhodanese-like_dom"/>
</dbReference>
<dbReference type="InterPro" id="IPR036873">
    <property type="entry name" value="Rhodanese-like_dom_sf"/>
</dbReference>
<dbReference type="PANTHER" id="PTHR43031:SF18">
    <property type="entry name" value="RHODANESE-RELATED SULFURTRANSFERASES"/>
    <property type="match status" value="1"/>
</dbReference>
<evidence type="ECO:0000313" key="3">
    <source>
        <dbReference type="Proteomes" id="UP001271789"/>
    </source>
</evidence>
<feature type="domain" description="Rhodanese" evidence="1">
    <location>
        <begin position="16"/>
        <end position="106"/>
    </location>
</feature>
<dbReference type="SMART" id="SM00450">
    <property type="entry name" value="RHOD"/>
    <property type="match status" value="1"/>
</dbReference>
<dbReference type="EC" id="2.8.1.-" evidence="2"/>
<dbReference type="RefSeq" id="WP_338098752.1">
    <property type="nucleotide sequence ID" value="NZ_JAWDKD010000003.1"/>
</dbReference>
<dbReference type="PANTHER" id="PTHR43031">
    <property type="entry name" value="FAD-DEPENDENT OXIDOREDUCTASE"/>
    <property type="match status" value="1"/>
</dbReference>
<organism evidence="2 3">
    <name type="scientific">Methanolapillus africanus</name>
    <dbReference type="NCBI Taxonomy" id="3028297"/>
    <lineage>
        <taxon>Archaea</taxon>
        <taxon>Methanobacteriati</taxon>
        <taxon>Methanobacteriota</taxon>
        <taxon>Stenosarchaea group</taxon>
        <taxon>Methanomicrobia</taxon>
        <taxon>Methanosarcinales</taxon>
        <taxon>Methanosarcinaceae</taxon>
        <taxon>Methanolapillus</taxon>
    </lineage>
</organism>
<evidence type="ECO:0000259" key="1">
    <source>
        <dbReference type="PROSITE" id="PS50206"/>
    </source>
</evidence>
<gene>
    <name evidence="2" type="ORF">MsAg5_02000</name>
</gene>
<dbReference type="AlphaFoldDB" id="A0AAE4MGV0"/>
<sequence length="106" mass="11691">MTVKVLPPAEIQKLITEKSVNIIDVRTPQERAQGYIQDSVHMNFNSPDFETKLKALDKSKPVIFYCQSGVRAGRAAAAAENAGFSEIYSIEGGISGWNSKKMPIVY</sequence>